<dbReference type="InterPro" id="IPR009061">
    <property type="entry name" value="DNA-bd_dom_put_sf"/>
</dbReference>
<dbReference type="AlphaFoldDB" id="A0AAN6BGN8"/>
<dbReference type="Pfam" id="PF13411">
    <property type="entry name" value="MerR_1"/>
    <property type="match status" value="1"/>
</dbReference>
<dbReference type="CDD" id="cd01105">
    <property type="entry name" value="HTH_GlnR-like"/>
    <property type="match status" value="1"/>
</dbReference>
<keyword evidence="3" id="KW-0238">DNA-binding</keyword>
<keyword evidence="2" id="KW-0805">Transcription regulation</keyword>
<keyword evidence="4" id="KW-0804">Transcription</keyword>
<dbReference type="SUPFAM" id="SSF46955">
    <property type="entry name" value="Putative DNA-binding domain"/>
    <property type="match status" value="1"/>
</dbReference>
<evidence type="ECO:0000313" key="7">
    <source>
        <dbReference type="Proteomes" id="UP001280897"/>
    </source>
</evidence>
<dbReference type="GO" id="GO:0003677">
    <property type="term" value="F:DNA binding"/>
    <property type="evidence" value="ECO:0007669"/>
    <property type="project" value="UniProtKB-KW"/>
</dbReference>
<dbReference type="KEGG" id="paci:A4V11_05405"/>
<dbReference type="EMBL" id="JAWJAV010000002">
    <property type="protein sequence ID" value="MDV2620715.1"/>
    <property type="molecule type" value="Genomic_DNA"/>
</dbReference>
<dbReference type="SMART" id="SM00422">
    <property type="entry name" value="HTH_MERR"/>
    <property type="match status" value="1"/>
</dbReference>
<evidence type="ECO:0000313" key="6">
    <source>
        <dbReference type="EMBL" id="MDV2620715.1"/>
    </source>
</evidence>
<dbReference type="Proteomes" id="UP001280897">
    <property type="component" value="Unassembled WGS sequence"/>
</dbReference>
<accession>A0AAN6BGN8</accession>
<name>A0AAN6BGN8_PEDAC</name>
<evidence type="ECO:0000259" key="5">
    <source>
        <dbReference type="PROSITE" id="PS50937"/>
    </source>
</evidence>
<dbReference type="PROSITE" id="PS50937">
    <property type="entry name" value="HTH_MERR_2"/>
    <property type="match status" value="1"/>
</dbReference>
<feature type="domain" description="HTH merR-type" evidence="5">
    <location>
        <begin position="21"/>
        <end position="89"/>
    </location>
</feature>
<reference evidence="6" key="1">
    <citation type="journal article" date="2023" name="PeerJ">
        <title>Selection and evaluation of lactic acid bacteria from chicken feces in Thailand as potential probiotics.</title>
        <authorList>
            <person name="Khurajog B."/>
            <person name="Disastra Y."/>
            <person name="Lawwyne L.D."/>
            <person name="Sirichokchatchawan W."/>
            <person name="Niyomtham W."/>
            <person name="Yindee J."/>
            <person name="Hampson D.J."/>
            <person name="Prapasarakul N."/>
        </authorList>
    </citation>
    <scope>NUCLEOTIDE SEQUENCE</scope>
    <source>
        <strain evidence="6">BF9</strain>
    </source>
</reference>
<dbReference type="GO" id="GO:0003700">
    <property type="term" value="F:DNA-binding transcription factor activity"/>
    <property type="evidence" value="ECO:0007669"/>
    <property type="project" value="InterPro"/>
</dbReference>
<keyword evidence="1" id="KW-0678">Repressor</keyword>
<dbReference type="InterPro" id="IPR047057">
    <property type="entry name" value="MerR_fam"/>
</dbReference>
<reference evidence="6" key="2">
    <citation type="submission" date="2023-10" db="EMBL/GenBank/DDBJ databases">
        <authorList>
            <person name="Khurajog B."/>
        </authorList>
    </citation>
    <scope>NUCLEOTIDE SEQUENCE</scope>
    <source>
        <strain evidence="6">BF9</strain>
    </source>
</reference>
<organism evidence="6 7">
    <name type="scientific">Pediococcus acidilactici</name>
    <dbReference type="NCBI Taxonomy" id="1254"/>
    <lineage>
        <taxon>Bacteria</taxon>
        <taxon>Bacillati</taxon>
        <taxon>Bacillota</taxon>
        <taxon>Bacilli</taxon>
        <taxon>Lactobacillales</taxon>
        <taxon>Lactobacillaceae</taxon>
        <taxon>Pediococcus</taxon>
        <taxon>Pediococcus acidilactici group</taxon>
    </lineage>
</organism>
<evidence type="ECO:0000256" key="2">
    <source>
        <dbReference type="ARBA" id="ARBA00023015"/>
    </source>
</evidence>
<dbReference type="RefSeq" id="WP_005918939.1">
    <property type="nucleotide sequence ID" value="NZ_BJMF01000001.1"/>
</dbReference>
<dbReference type="PANTHER" id="PTHR30204">
    <property type="entry name" value="REDOX-CYCLING DRUG-SENSING TRANSCRIPTIONAL ACTIVATOR SOXR"/>
    <property type="match status" value="1"/>
</dbReference>
<comment type="caution">
    <text evidence="6">The sequence shown here is derived from an EMBL/GenBank/DDBJ whole genome shotgun (WGS) entry which is preliminary data.</text>
</comment>
<evidence type="ECO:0000256" key="3">
    <source>
        <dbReference type="ARBA" id="ARBA00023125"/>
    </source>
</evidence>
<dbReference type="GeneID" id="57366601"/>
<gene>
    <name evidence="6" type="ORF">R0G89_03085</name>
</gene>
<dbReference type="PANTHER" id="PTHR30204:SF69">
    <property type="entry name" value="MERR-FAMILY TRANSCRIPTIONAL REGULATOR"/>
    <property type="match status" value="1"/>
</dbReference>
<dbReference type="Gene3D" id="1.10.1660.10">
    <property type="match status" value="1"/>
</dbReference>
<protein>
    <submittedName>
        <fullName evidence="6">MerR family transcriptional regulator</fullName>
    </submittedName>
</protein>
<proteinExistence type="predicted"/>
<sequence>MGNPSDRVDMLKRIIASESLLLSIGDVAKAIDVSPRQLRYWEKKGYVKTNVSESGQRKYTYPALIQAGNIAHYLNKGYTLAMAAKKAEDNRKLMKMLRIFLQSRVNKGYEIENGYEIDLGEVKNLPAEEHLLIDVMQDGESYFKIKKTND</sequence>
<evidence type="ECO:0000256" key="1">
    <source>
        <dbReference type="ARBA" id="ARBA00022491"/>
    </source>
</evidence>
<evidence type="ECO:0000256" key="4">
    <source>
        <dbReference type="ARBA" id="ARBA00023163"/>
    </source>
</evidence>
<dbReference type="InterPro" id="IPR000551">
    <property type="entry name" value="MerR-type_HTH_dom"/>
</dbReference>